<protein>
    <recommendedName>
        <fullName evidence="4">Hydrophobin</fullName>
    </recommendedName>
</protein>
<feature type="chain" id="PRO_5041899712" description="Hydrophobin" evidence="1">
    <location>
        <begin position="17"/>
        <end position="98"/>
    </location>
</feature>
<proteinExistence type="predicted"/>
<dbReference type="Proteomes" id="UP001220324">
    <property type="component" value="Unassembled WGS sequence"/>
</dbReference>
<feature type="signal peptide" evidence="1">
    <location>
        <begin position="1"/>
        <end position="16"/>
    </location>
</feature>
<name>A0AAD6CSA0_9EURO</name>
<evidence type="ECO:0000313" key="2">
    <source>
        <dbReference type="EMBL" id="KAJ5537815.1"/>
    </source>
</evidence>
<dbReference type="EMBL" id="JAQIZZ010000006">
    <property type="protein sequence ID" value="KAJ5537815.1"/>
    <property type="molecule type" value="Genomic_DNA"/>
</dbReference>
<accession>A0AAD6CSA0</accession>
<sequence length="98" mass="9911">MKYILAISALAMTAIAMPTVDGGKKSDDGDKTVCESHQTVVCSGNGDGGLLSLGNLLSGLLGESCSGGDVYCCSSEDVAQSGLISLNLDLSCSLNHLL</sequence>
<reference evidence="2 3" key="1">
    <citation type="journal article" date="2023" name="IMA Fungus">
        <title>Comparative genomic study of the Penicillium genus elucidates a diverse pangenome and 15 lateral gene transfer events.</title>
        <authorList>
            <person name="Petersen C."/>
            <person name="Sorensen T."/>
            <person name="Nielsen M.R."/>
            <person name="Sondergaard T.E."/>
            <person name="Sorensen J.L."/>
            <person name="Fitzpatrick D.A."/>
            <person name="Frisvad J.C."/>
            <person name="Nielsen K.L."/>
        </authorList>
    </citation>
    <scope>NUCLEOTIDE SEQUENCE [LARGE SCALE GENOMIC DNA]</scope>
    <source>
        <strain evidence="2 3">IBT 35679</strain>
    </source>
</reference>
<evidence type="ECO:0000313" key="3">
    <source>
        <dbReference type="Proteomes" id="UP001220324"/>
    </source>
</evidence>
<evidence type="ECO:0008006" key="4">
    <source>
        <dbReference type="Google" id="ProtNLM"/>
    </source>
</evidence>
<gene>
    <name evidence="2" type="ORF">N7494_007294</name>
</gene>
<organism evidence="2 3">
    <name type="scientific">Penicillium frequentans</name>
    <dbReference type="NCBI Taxonomy" id="3151616"/>
    <lineage>
        <taxon>Eukaryota</taxon>
        <taxon>Fungi</taxon>
        <taxon>Dikarya</taxon>
        <taxon>Ascomycota</taxon>
        <taxon>Pezizomycotina</taxon>
        <taxon>Eurotiomycetes</taxon>
        <taxon>Eurotiomycetidae</taxon>
        <taxon>Eurotiales</taxon>
        <taxon>Aspergillaceae</taxon>
        <taxon>Penicillium</taxon>
    </lineage>
</organism>
<keyword evidence="3" id="KW-1185">Reference proteome</keyword>
<dbReference type="AlphaFoldDB" id="A0AAD6CSA0"/>
<keyword evidence="1" id="KW-0732">Signal</keyword>
<evidence type="ECO:0000256" key="1">
    <source>
        <dbReference type="SAM" id="SignalP"/>
    </source>
</evidence>
<comment type="caution">
    <text evidence="2">The sequence shown here is derived from an EMBL/GenBank/DDBJ whole genome shotgun (WGS) entry which is preliminary data.</text>
</comment>